<feature type="domain" description="Bulb-type lectin" evidence="1">
    <location>
        <begin position="1"/>
        <end position="77"/>
    </location>
</feature>
<protein>
    <recommendedName>
        <fullName evidence="1">Bulb-type lectin domain-containing protein</fullName>
    </recommendedName>
</protein>
<dbReference type="KEGG" id="smo:SELMODRAFT_19076"/>
<proteinExistence type="predicted"/>
<dbReference type="HOGENOM" id="CLU_164480_0_1_1"/>
<dbReference type="InterPro" id="IPR036426">
    <property type="entry name" value="Bulb-type_lectin_dom_sf"/>
</dbReference>
<evidence type="ECO:0000313" key="3">
    <source>
        <dbReference type="Proteomes" id="UP000001514"/>
    </source>
</evidence>
<dbReference type="InterPro" id="IPR001480">
    <property type="entry name" value="Bulb-type_lectin_dom"/>
</dbReference>
<feature type="non-terminal residue" evidence="2">
    <location>
        <position position="1"/>
    </location>
</feature>
<keyword evidence="3" id="KW-1185">Reference proteome</keyword>
<dbReference type="InParanoid" id="D8SGJ0"/>
<accession>D8SGJ0</accession>
<dbReference type="Gene3D" id="2.90.10.10">
    <property type="entry name" value="Bulb-type lectin domain"/>
    <property type="match status" value="1"/>
</dbReference>
<evidence type="ECO:0000259" key="1">
    <source>
        <dbReference type="PROSITE" id="PS50927"/>
    </source>
</evidence>
<dbReference type="PROSITE" id="PS50927">
    <property type="entry name" value="BULB_LECTIN"/>
    <property type="match status" value="1"/>
</dbReference>
<feature type="non-terminal residue" evidence="2">
    <location>
        <position position="77"/>
    </location>
</feature>
<name>D8SGJ0_SELML</name>
<dbReference type="EMBL" id="GL377619">
    <property type="protein sequence ID" value="EFJ16207.1"/>
    <property type="molecule type" value="Genomic_DNA"/>
</dbReference>
<gene>
    <name evidence="2" type="ORF">SELMODRAFT_19076</name>
</gene>
<evidence type="ECO:0000313" key="2">
    <source>
        <dbReference type="EMBL" id="EFJ16207.1"/>
    </source>
</evidence>
<reference evidence="2 3" key="1">
    <citation type="journal article" date="2011" name="Science">
        <title>The Selaginella genome identifies genetic changes associated with the evolution of vascular plants.</title>
        <authorList>
            <person name="Banks J.A."/>
            <person name="Nishiyama T."/>
            <person name="Hasebe M."/>
            <person name="Bowman J.L."/>
            <person name="Gribskov M."/>
            <person name="dePamphilis C."/>
            <person name="Albert V.A."/>
            <person name="Aono N."/>
            <person name="Aoyama T."/>
            <person name="Ambrose B.A."/>
            <person name="Ashton N.W."/>
            <person name="Axtell M.J."/>
            <person name="Barker E."/>
            <person name="Barker M.S."/>
            <person name="Bennetzen J.L."/>
            <person name="Bonawitz N.D."/>
            <person name="Chapple C."/>
            <person name="Cheng C."/>
            <person name="Correa L.G."/>
            <person name="Dacre M."/>
            <person name="DeBarry J."/>
            <person name="Dreyer I."/>
            <person name="Elias M."/>
            <person name="Engstrom E.M."/>
            <person name="Estelle M."/>
            <person name="Feng L."/>
            <person name="Finet C."/>
            <person name="Floyd S.K."/>
            <person name="Frommer W.B."/>
            <person name="Fujita T."/>
            <person name="Gramzow L."/>
            <person name="Gutensohn M."/>
            <person name="Harholt J."/>
            <person name="Hattori M."/>
            <person name="Heyl A."/>
            <person name="Hirai T."/>
            <person name="Hiwatashi Y."/>
            <person name="Ishikawa M."/>
            <person name="Iwata M."/>
            <person name="Karol K.G."/>
            <person name="Koehler B."/>
            <person name="Kolukisaoglu U."/>
            <person name="Kubo M."/>
            <person name="Kurata T."/>
            <person name="Lalonde S."/>
            <person name="Li K."/>
            <person name="Li Y."/>
            <person name="Litt A."/>
            <person name="Lyons E."/>
            <person name="Manning G."/>
            <person name="Maruyama T."/>
            <person name="Michael T.P."/>
            <person name="Mikami K."/>
            <person name="Miyazaki S."/>
            <person name="Morinaga S."/>
            <person name="Murata T."/>
            <person name="Mueller-Roeber B."/>
            <person name="Nelson D.R."/>
            <person name="Obara M."/>
            <person name="Oguri Y."/>
            <person name="Olmstead R.G."/>
            <person name="Onodera N."/>
            <person name="Petersen B.L."/>
            <person name="Pils B."/>
            <person name="Prigge M."/>
            <person name="Rensing S.A."/>
            <person name="Riano-Pachon D.M."/>
            <person name="Roberts A.W."/>
            <person name="Sato Y."/>
            <person name="Scheller H.V."/>
            <person name="Schulz B."/>
            <person name="Schulz C."/>
            <person name="Shakirov E.V."/>
            <person name="Shibagaki N."/>
            <person name="Shinohara N."/>
            <person name="Shippen D.E."/>
            <person name="Soerensen I."/>
            <person name="Sotooka R."/>
            <person name="Sugimoto N."/>
            <person name="Sugita M."/>
            <person name="Sumikawa N."/>
            <person name="Tanurdzic M."/>
            <person name="Theissen G."/>
            <person name="Ulvskov P."/>
            <person name="Wakazuki S."/>
            <person name="Weng J.K."/>
            <person name="Willats W.W."/>
            <person name="Wipf D."/>
            <person name="Wolf P.G."/>
            <person name="Yang L."/>
            <person name="Zimmer A.D."/>
            <person name="Zhu Q."/>
            <person name="Mitros T."/>
            <person name="Hellsten U."/>
            <person name="Loque D."/>
            <person name="Otillar R."/>
            <person name="Salamov A."/>
            <person name="Schmutz J."/>
            <person name="Shapiro H."/>
            <person name="Lindquist E."/>
            <person name="Lucas S."/>
            <person name="Rokhsar D."/>
            <person name="Grigoriev I.V."/>
        </authorList>
    </citation>
    <scope>NUCLEOTIDE SEQUENCE [LARGE SCALE GENOMIC DNA]</scope>
</reference>
<dbReference type="Proteomes" id="UP000001514">
    <property type="component" value="Unassembled WGS sequence"/>
</dbReference>
<dbReference type="AlphaFoldDB" id="D8SGJ0"/>
<organism evidence="3">
    <name type="scientific">Selaginella moellendorffii</name>
    <name type="common">Spikemoss</name>
    <dbReference type="NCBI Taxonomy" id="88036"/>
    <lineage>
        <taxon>Eukaryota</taxon>
        <taxon>Viridiplantae</taxon>
        <taxon>Streptophyta</taxon>
        <taxon>Embryophyta</taxon>
        <taxon>Tracheophyta</taxon>
        <taxon>Lycopodiopsida</taxon>
        <taxon>Selaginellales</taxon>
        <taxon>Selaginellaceae</taxon>
        <taxon>Selaginella</taxon>
    </lineage>
</organism>
<dbReference type="SUPFAM" id="SSF51110">
    <property type="entry name" value="alpha-D-mannose-specific plant lectins"/>
    <property type="match status" value="1"/>
</dbReference>
<sequence length="77" mass="8946">LDIYCNLILYAANKILWSTETSNNGLKCVLRLQEDGNLVLYSFNKSVLWHSDTYCNYQNCHENAILILQNNCNLVLY</sequence>